<dbReference type="InParanoid" id="A0A2G4YUG8"/>
<accession>A0A2G4YUG8</accession>
<reference evidence="1 2" key="1">
    <citation type="submission" date="2017-10" db="EMBL/GenBank/DDBJ databases">
        <title>Frigbacter circumglobatus gen. nov. sp. nov., isolated from sediment cultured in situ.</title>
        <authorList>
            <person name="Zhao Z."/>
        </authorList>
    </citation>
    <scope>NUCLEOTIDE SEQUENCE [LARGE SCALE GENOMIC DNA]</scope>
    <source>
        <strain evidence="1 2">ZYL</strain>
    </source>
</reference>
<dbReference type="PANTHER" id="PTHR36302:SF1">
    <property type="entry name" value="COPPER CHAPERONE PCU(A)C"/>
    <property type="match status" value="1"/>
</dbReference>
<evidence type="ECO:0000313" key="1">
    <source>
        <dbReference type="EMBL" id="PHZ85982.1"/>
    </source>
</evidence>
<dbReference type="InterPro" id="IPR058248">
    <property type="entry name" value="Lxx211020-like"/>
</dbReference>
<evidence type="ECO:0000313" key="2">
    <source>
        <dbReference type="Proteomes" id="UP000229730"/>
    </source>
</evidence>
<dbReference type="EMBL" id="PDEM01000009">
    <property type="protein sequence ID" value="PHZ85982.1"/>
    <property type="molecule type" value="Genomic_DNA"/>
</dbReference>
<dbReference type="AlphaFoldDB" id="A0A2G4YUG8"/>
<evidence type="ECO:0008006" key="3">
    <source>
        <dbReference type="Google" id="ProtNLM"/>
    </source>
</evidence>
<dbReference type="Pfam" id="PF04314">
    <property type="entry name" value="PCuAC"/>
    <property type="match status" value="1"/>
</dbReference>
<proteinExistence type="predicted"/>
<dbReference type="OrthoDB" id="9796962at2"/>
<comment type="caution">
    <text evidence="1">The sequence shown here is derived from an EMBL/GenBank/DDBJ whole genome shotgun (WGS) entry which is preliminary data.</text>
</comment>
<dbReference type="InterPro" id="IPR007410">
    <property type="entry name" value="LpqE-like"/>
</dbReference>
<keyword evidence="2" id="KW-1185">Reference proteome</keyword>
<name>A0A2G4YUG8_9PROT</name>
<organism evidence="1 2">
    <name type="scientific">Paremcibacter congregatus</name>
    <dbReference type="NCBI Taxonomy" id="2043170"/>
    <lineage>
        <taxon>Bacteria</taxon>
        <taxon>Pseudomonadati</taxon>
        <taxon>Pseudomonadota</taxon>
        <taxon>Alphaproteobacteria</taxon>
        <taxon>Emcibacterales</taxon>
        <taxon>Emcibacteraceae</taxon>
        <taxon>Paremcibacter</taxon>
    </lineage>
</organism>
<dbReference type="InterPro" id="IPR036182">
    <property type="entry name" value="PCuAC_sf"/>
</dbReference>
<dbReference type="Proteomes" id="UP000229730">
    <property type="component" value="Unassembled WGS sequence"/>
</dbReference>
<sequence>MWPTSVSLFQQNKLKGFTVKIKIISSLFFFVSLLSIPTAYAGEAISVTQAWARPVILQNRPGAAYMTLKNDSDQEDRLVKASSPQAERIELHVHRHQDGVMKMEQVAYIPIAAHATTEIKPGGYHLMLFGLSKKFAVGDMVPLTLTFAHGGTVDLNVQVMKKAPMKMDHGSGMDH</sequence>
<gene>
    <name evidence="1" type="ORF">CRD36_04735</name>
</gene>
<dbReference type="SUPFAM" id="SSF110087">
    <property type="entry name" value="DR1885-like metal-binding protein"/>
    <property type="match status" value="1"/>
</dbReference>
<protein>
    <recommendedName>
        <fullName evidence="3">Copper chaperone PCu(A)C</fullName>
    </recommendedName>
</protein>
<dbReference type="Gene3D" id="2.60.40.1890">
    <property type="entry name" value="PCu(A)C copper chaperone"/>
    <property type="match status" value="1"/>
</dbReference>
<dbReference type="PANTHER" id="PTHR36302">
    <property type="entry name" value="BLR7088 PROTEIN"/>
    <property type="match status" value="1"/>
</dbReference>